<evidence type="ECO:0000313" key="3">
    <source>
        <dbReference type="WBParaSite" id="MBELARI_LOCUS4545.1"/>
    </source>
</evidence>
<protein>
    <submittedName>
        <fullName evidence="3">Uncharacterized protein</fullName>
    </submittedName>
</protein>
<evidence type="ECO:0000313" key="2">
    <source>
        <dbReference type="Proteomes" id="UP000887575"/>
    </source>
</evidence>
<feature type="region of interest" description="Disordered" evidence="1">
    <location>
        <begin position="1"/>
        <end position="57"/>
    </location>
</feature>
<name>A0AAF3FC61_9BILA</name>
<organism evidence="2 3">
    <name type="scientific">Mesorhabditis belari</name>
    <dbReference type="NCBI Taxonomy" id="2138241"/>
    <lineage>
        <taxon>Eukaryota</taxon>
        <taxon>Metazoa</taxon>
        <taxon>Ecdysozoa</taxon>
        <taxon>Nematoda</taxon>
        <taxon>Chromadorea</taxon>
        <taxon>Rhabditida</taxon>
        <taxon>Rhabditina</taxon>
        <taxon>Rhabditomorpha</taxon>
        <taxon>Rhabditoidea</taxon>
        <taxon>Rhabditidae</taxon>
        <taxon>Mesorhabditinae</taxon>
        <taxon>Mesorhabditis</taxon>
    </lineage>
</organism>
<evidence type="ECO:0000256" key="1">
    <source>
        <dbReference type="SAM" id="MobiDB-lite"/>
    </source>
</evidence>
<feature type="compositionally biased region" description="Basic and acidic residues" evidence="1">
    <location>
        <begin position="14"/>
        <end position="31"/>
    </location>
</feature>
<sequence>MSRLFGRVGKLWGRSKDRNKENEEPSPRDNQFHNASRRPSPTYGRHNRPTWHNCDDEYPDDRACYSNALAHRRQHPKGPKSCPVDIEEDRGLPHDRSFGTEFEFDRASNNRMFRQQERYSQRDNIRTTRNHGLLERSSIENESVRIQELESIVMKLQVAISKKDQKCREDLKQANAMKDEIEKALFRQLGRVRQERDMYKKQCRSLELRLENALQYQNLPILPPGLRQGSGFRGMQPDNTPSTSALESITGAGESMTTQSNCSFLEEFMLPVPSLSQHEPLIATNPFEIPLARPLELEERGDEQKDFRQRRSLSYSFHNDSHIEAQRSDVQSRLNNSGRAHSETILLEDTSSTTSTIHPTPDCPEMSRP</sequence>
<dbReference type="AlphaFoldDB" id="A0AAF3FC61"/>
<keyword evidence="2" id="KW-1185">Reference proteome</keyword>
<reference evidence="3" key="1">
    <citation type="submission" date="2024-02" db="UniProtKB">
        <authorList>
            <consortium name="WormBaseParasite"/>
        </authorList>
    </citation>
    <scope>IDENTIFICATION</scope>
</reference>
<proteinExistence type="predicted"/>
<dbReference type="Proteomes" id="UP000887575">
    <property type="component" value="Unassembled WGS sequence"/>
</dbReference>
<feature type="compositionally biased region" description="Polar residues" evidence="1">
    <location>
        <begin position="328"/>
        <end position="339"/>
    </location>
</feature>
<feature type="region of interest" description="Disordered" evidence="1">
    <location>
        <begin position="318"/>
        <end position="369"/>
    </location>
</feature>
<dbReference type="WBParaSite" id="MBELARI_LOCUS4545.1">
    <property type="protein sequence ID" value="MBELARI_LOCUS4545.1"/>
    <property type="gene ID" value="MBELARI_LOCUS4545"/>
</dbReference>
<accession>A0AAF3FC61</accession>
<feature type="region of interest" description="Disordered" evidence="1">
    <location>
        <begin position="70"/>
        <end position="98"/>
    </location>
</feature>
<feature type="compositionally biased region" description="Basic and acidic residues" evidence="1">
    <location>
        <begin position="89"/>
        <end position="98"/>
    </location>
</feature>